<dbReference type="InterPro" id="IPR052046">
    <property type="entry name" value="GH57_Enzymes"/>
</dbReference>
<dbReference type="InterPro" id="IPR011330">
    <property type="entry name" value="Glyco_hydro/deAcase_b/a-brl"/>
</dbReference>
<comment type="caution">
    <text evidence="4">The sequence shown here is derived from an EMBL/GenBank/DDBJ whole genome shotgun (WGS) entry which is preliminary data.</text>
</comment>
<proteinExistence type="inferred from homology"/>
<evidence type="ECO:0000313" key="4">
    <source>
        <dbReference type="EMBL" id="RYC72825.1"/>
    </source>
</evidence>
<dbReference type="Pfam" id="PF03065">
    <property type="entry name" value="Glyco_hydro_57"/>
    <property type="match status" value="1"/>
</dbReference>
<dbReference type="SUPFAM" id="SSF88713">
    <property type="entry name" value="Glycoside hydrolase/deacetylase"/>
    <property type="match status" value="1"/>
</dbReference>
<reference evidence="4 5" key="1">
    <citation type="journal article" date="2018" name="bioRxiv">
        <title>Evidence of independent acquisition and adaption of ultra-small bacteria to human hosts across the highly diverse yet reduced genomes of the phylum Saccharibacteria.</title>
        <authorList>
            <person name="McLean J.S."/>
            <person name="Bor B."/>
            <person name="To T.T."/>
            <person name="Liu Q."/>
            <person name="Kearns K.A."/>
            <person name="Solden L.M."/>
            <person name="Wrighton K.C."/>
            <person name="He X."/>
            <person name="Shi W."/>
        </authorList>
    </citation>
    <scope>NUCLEOTIDE SEQUENCE [LARGE SCALE GENOMIC DNA]</scope>
    <source>
        <strain evidence="4 5">TM7_CMJM_G6_1_HOT_870</strain>
    </source>
</reference>
<evidence type="ECO:0000256" key="1">
    <source>
        <dbReference type="ARBA" id="ARBA00006821"/>
    </source>
</evidence>
<gene>
    <name evidence="4" type="ORF">G6CMJM_00160</name>
</gene>
<protein>
    <recommendedName>
        <fullName evidence="3">Glycoside hydrolase family 57 N-terminal domain-containing protein</fullName>
    </recommendedName>
</protein>
<dbReference type="RefSeq" id="WP_129718585.1">
    <property type="nucleotide sequence ID" value="NZ_PRLK01000002.1"/>
</dbReference>
<dbReference type="EMBL" id="PRLK01000002">
    <property type="protein sequence ID" value="RYC72825.1"/>
    <property type="molecule type" value="Genomic_DNA"/>
</dbReference>
<comment type="similarity">
    <text evidence="1">Belongs to the glycosyl hydrolase 57 family.</text>
</comment>
<feature type="domain" description="Glycoside hydrolase family 57 N-terminal" evidence="3">
    <location>
        <begin position="7"/>
        <end position="303"/>
    </location>
</feature>
<organism evidence="4 5">
    <name type="scientific">Candidatus Nanogingivalis gingivitcus</name>
    <dbReference type="NCBI Taxonomy" id="2171992"/>
    <lineage>
        <taxon>Bacteria</taxon>
        <taxon>Candidatus Saccharimonadota</taxon>
        <taxon>Candidatus Nanosyncoccalia</taxon>
        <taxon>Candidatus Nanogingivales</taxon>
        <taxon>Candidatus Nanogingivalaceae</taxon>
        <taxon>Candidatus Nanogingivalis</taxon>
    </lineage>
</organism>
<keyword evidence="5" id="KW-1185">Reference proteome</keyword>
<name>A0ABY0FK65_9BACT</name>
<sequence length="432" mass="50945">MDKKAIVLYLHVHQPWRIRDDYSVFAIGDVEKKYFKEGAGIYRQSNGEIFRKVADKSYLPMNALLEKLLLTYPDFRLSISITGTFIDQAIEFYPEVLDSFKRLVKTGKVEIVSETYYHSLAFFYDKDEFKNQVIAHKEKIKEIFGVETTAFRNTELAYNDDLAKWADDFGFKTILAEGWDKVLKWRSPNFVYRPKGTNNIRLLMKNYRLSDDLAFRFSNPHWKEYPLTTNKYISWLKSASYHGNLINLFMDYETFGEHQWEESGIFSFFEDLVGRWLEAPNHTFYTVTEAANSSKPVSQISLPQTVTWADSERDLSAWLGNSMQKQAMKSIYSLKDKIYKCNDGNIVEDWRRLTTSDHPYYMCTKFWNDGDVHAYFSPYKSPYDAFLYFMDAVNDMKYRLRNITELMPSEQFKIISKKIGIYANKLHKKVLK</sequence>
<dbReference type="Gene3D" id="3.20.110.20">
    <property type="match status" value="1"/>
</dbReference>
<accession>A0ABY0FK65</accession>
<dbReference type="CDD" id="cd10795">
    <property type="entry name" value="GH57N_MJA1_like"/>
    <property type="match status" value="1"/>
</dbReference>
<dbReference type="Proteomes" id="UP001190925">
    <property type="component" value="Unassembled WGS sequence"/>
</dbReference>
<dbReference type="PANTHER" id="PTHR36306">
    <property type="entry name" value="ALPHA-AMYLASE-RELATED-RELATED"/>
    <property type="match status" value="1"/>
</dbReference>
<dbReference type="PANTHER" id="PTHR36306:SF1">
    <property type="entry name" value="ALPHA-AMYLASE-RELATED"/>
    <property type="match status" value="1"/>
</dbReference>
<evidence type="ECO:0000259" key="3">
    <source>
        <dbReference type="Pfam" id="PF03065"/>
    </source>
</evidence>
<reference evidence="4 5" key="2">
    <citation type="journal article" date="2020" name="Cell Rep.">
        <title>Acquisition and Adaptation of Ultra-small Parasitic Reduced Genome Bacteria to Mammalian Hosts.</title>
        <authorList>
            <person name="McLean J.S."/>
            <person name="Bor B."/>
            <person name="Kerns K.A."/>
            <person name="Liu Q."/>
            <person name="To T.T."/>
            <person name="Solden L."/>
            <person name="Hendrickson E.L."/>
            <person name="Wrighton K."/>
            <person name="Shi W."/>
            <person name="He X."/>
        </authorList>
    </citation>
    <scope>NUCLEOTIDE SEQUENCE [LARGE SCALE GENOMIC DNA]</scope>
    <source>
        <strain evidence="4 5">TM7_CMJM_G6_1_HOT_870</strain>
    </source>
</reference>
<keyword evidence="2" id="KW-0119">Carbohydrate metabolism</keyword>
<dbReference type="InterPro" id="IPR004300">
    <property type="entry name" value="Glyco_hydro_57_N"/>
</dbReference>
<evidence type="ECO:0000256" key="2">
    <source>
        <dbReference type="ARBA" id="ARBA00023277"/>
    </source>
</evidence>
<evidence type="ECO:0000313" key="5">
    <source>
        <dbReference type="Proteomes" id="UP001190925"/>
    </source>
</evidence>